<dbReference type="EMBL" id="CP000155">
    <property type="protein sequence ID" value="ABC27788.1"/>
    <property type="molecule type" value="Genomic_DNA"/>
</dbReference>
<evidence type="ECO:0000313" key="11">
    <source>
        <dbReference type="Proteomes" id="UP000000238"/>
    </source>
</evidence>
<dbReference type="InterPro" id="IPR029052">
    <property type="entry name" value="Metallo-depent_PP-like"/>
</dbReference>
<dbReference type="InterPro" id="IPR004843">
    <property type="entry name" value="Calcineurin-like_PHP"/>
</dbReference>
<dbReference type="SUPFAM" id="SSF56300">
    <property type="entry name" value="Metallo-dependent phosphatases"/>
    <property type="match status" value="1"/>
</dbReference>
<dbReference type="GO" id="GO:0008408">
    <property type="term" value="F:3'-5' exonuclease activity"/>
    <property type="evidence" value="ECO:0007669"/>
    <property type="project" value="InterPro"/>
</dbReference>
<feature type="domain" description="Calcineurin-like phosphoesterase" evidence="8">
    <location>
        <begin position="3"/>
        <end position="233"/>
    </location>
</feature>
<dbReference type="PANTHER" id="PTHR30337:SF0">
    <property type="entry name" value="NUCLEASE SBCCD SUBUNIT D"/>
    <property type="match status" value="1"/>
</dbReference>
<organism evidence="10 11">
    <name type="scientific">Hahella chejuensis (strain KCTC 2396)</name>
    <dbReference type="NCBI Taxonomy" id="349521"/>
    <lineage>
        <taxon>Bacteria</taxon>
        <taxon>Pseudomonadati</taxon>
        <taxon>Pseudomonadota</taxon>
        <taxon>Gammaproteobacteria</taxon>
        <taxon>Oceanospirillales</taxon>
        <taxon>Hahellaceae</taxon>
        <taxon>Hahella</taxon>
    </lineage>
</organism>
<name>Q2SNI6_HAHCH</name>
<dbReference type="OrthoDB" id="9773856at2"/>
<comment type="function">
    <text evidence="7">SbcCD cleaves DNA hairpin structures. These structures can inhibit DNA replication and are intermediates in certain DNA recombination reactions. The complex acts as a 3'-&gt;5' double strand exonuclease that can open hairpins. It also has a 5' single-strand endonuclease activity.</text>
</comment>
<dbReference type="GO" id="GO:0004519">
    <property type="term" value="F:endonuclease activity"/>
    <property type="evidence" value="ECO:0007669"/>
    <property type="project" value="UniProtKB-KW"/>
</dbReference>
<evidence type="ECO:0000256" key="1">
    <source>
        <dbReference type="ARBA" id="ARBA00010555"/>
    </source>
</evidence>
<dbReference type="Gene3D" id="3.30.160.720">
    <property type="match status" value="1"/>
</dbReference>
<dbReference type="InterPro" id="IPR050535">
    <property type="entry name" value="DNA_Repair-Maintenance_Comp"/>
</dbReference>
<dbReference type="PANTHER" id="PTHR30337">
    <property type="entry name" value="COMPONENT OF ATP-DEPENDENT DSDNA EXONUCLEASE"/>
    <property type="match status" value="1"/>
</dbReference>
<dbReference type="Proteomes" id="UP000000238">
    <property type="component" value="Chromosome"/>
</dbReference>
<keyword evidence="7" id="KW-0255">Endonuclease</keyword>
<comment type="subunit">
    <text evidence="2 7">Heterodimer of SbcC and SbcD.</text>
</comment>
<evidence type="ECO:0000259" key="8">
    <source>
        <dbReference type="Pfam" id="PF00149"/>
    </source>
</evidence>
<dbReference type="NCBIfam" id="NF008206">
    <property type="entry name" value="PRK10966.1"/>
    <property type="match status" value="1"/>
</dbReference>
<accession>Q2SNI6</accession>
<dbReference type="Pfam" id="PF12320">
    <property type="entry name" value="SbcD_C"/>
    <property type="match status" value="1"/>
</dbReference>
<dbReference type="Pfam" id="PF00149">
    <property type="entry name" value="Metallophos"/>
    <property type="match status" value="1"/>
</dbReference>
<evidence type="ECO:0000256" key="3">
    <source>
        <dbReference type="ARBA" id="ARBA00013365"/>
    </source>
</evidence>
<gene>
    <name evidence="7 10" type="primary">sbcD</name>
    <name evidence="10" type="ordered locus">HCH_00897</name>
</gene>
<evidence type="ECO:0000256" key="7">
    <source>
        <dbReference type="RuleBase" id="RU363069"/>
    </source>
</evidence>
<dbReference type="CDD" id="cd00840">
    <property type="entry name" value="MPP_Mre11_N"/>
    <property type="match status" value="1"/>
</dbReference>
<comment type="similarity">
    <text evidence="1 7">Belongs to the SbcD family.</text>
</comment>
<sequence length="438" mass="48919">MTFRILHTSDWHLGQHFFGKTRADEHAMFFNWLLEQVQVHEVDALIVAGDIFDTGAPPSYARELYNRFVVELQRTDCQLVLLAGNHDSVATLNESKDLLACLNVHVVAGMPGTPENNVLLLNDRNEEPGAILCAVPFLRQRDLTTSKAGQDGAEKQQALQQAIADYYARLFQLAQARREEFGEALPIIATGHLTTVGAELTESVRDIYIGALDAFPSGAFPPVDYIALGHIHRSQKVGGQEHIRYSGSPIPLSFDEAEQSKSVLMVDFEDGRLQQVTPLETPCFQPMQVIRGDLKSIEKQLGSIVAPNSQLSLFSNADKVWVDIEVAATQDYLDDLQRRIQDMVGALPVEVLLVRRERKNKGLRLERLEKETLAELTVEEVFERRLAQEVWEGEEAEARRQRLLGMFRQVENDVLGDGLEADAEAEPHVETSVTGGDV</sequence>
<proteinExistence type="inferred from homology"/>
<dbReference type="STRING" id="349521.HCH_00897"/>
<dbReference type="AlphaFoldDB" id="Q2SNI6"/>
<evidence type="ECO:0000313" key="10">
    <source>
        <dbReference type="EMBL" id="ABC27788.1"/>
    </source>
</evidence>
<reference evidence="10 11" key="1">
    <citation type="journal article" date="2005" name="Nucleic Acids Res.">
        <title>Genomic blueprint of Hahella chejuensis, a marine microbe producing an algicidal agent.</title>
        <authorList>
            <person name="Jeong H."/>
            <person name="Yim J.H."/>
            <person name="Lee C."/>
            <person name="Choi S.-H."/>
            <person name="Park Y.K."/>
            <person name="Yoon S.H."/>
            <person name="Hur C.-G."/>
            <person name="Kang H.-Y."/>
            <person name="Kim D."/>
            <person name="Lee H.H."/>
            <person name="Park K.H."/>
            <person name="Park S.-H."/>
            <person name="Park H.-S."/>
            <person name="Lee H.K."/>
            <person name="Oh T.K."/>
            <person name="Kim J.F."/>
        </authorList>
    </citation>
    <scope>NUCLEOTIDE SEQUENCE [LARGE SCALE GENOMIC DNA]</scope>
    <source>
        <strain evidence="10 11">KCTC 2396</strain>
    </source>
</reference>
<evidence type="ECO:0000256" key="6">
    <source>
        <dbReference type="ARBA" id="ARBA00022839"/>
    </source>
</evidence>
<keyword evidence="7" id="KW-0233">DNA recombination</keyword>
<feature type="domain" description="Nuclease SbcCD subunit D C-terminal" evidence="9">
    <location>
        <begin position="283"/>
        <end position="389"/>
    </location>
</feature>
<evidence type="ECO:0000256" key="5">
    <source>
        <dbReference type="ARBA" id="ARBA00022801"/>
    </source>
</evidence>
<dbReference type="RefSeq" id="WP_011394863.1">
    <property type="nucleotide sequence ID" value="NC_007645.1"/>
</dbReference>
<dbReference type="HOGENOM" id="CLU_038045_2_0_6"/>
<dbReference type="InterPro" id="IPR026843">
    <property type="entry name" value="SbcD_C"/>
</dbReference>
<evidence type="ECO:0000259" key="9">
    <source>
        <dbReference type="Pfam" id="PF12320"/>
    </source>
</evidence>
<keyword evidence="4 7" id="KW-0540">Nuclease</keyword>
<keyword evidence="7" id="KW-0235">DNA replication</keyword>
<dbReference type="NCBIfam" id="TIGR00619">
    <property type="entry name" value="sbcd"/>
    <property type="match status" value="1"/>
</dbReference>
<dbReference type="InterPro" id="IPR004593">
    <property type="entry name" value="SbcD"/>
</dbReference>
<keyword evidence="5 7" id="KW-0378">Hydrolase</keyword>
<evidence type="ECO:0000256" key="2">
    <source>
        <dbReference type="ARBA" id="ARBA00011322"/>
    </source>
</evidence>
<dbReference type="InterPro" id="IPR041796">
    <property type="entry name" value="Mre11_N"/>
</dbReference>
<dbReference type="Gene3D" id="3.60.21.10">
    <property type="match status" value="1"/>
</dbReference>
<keyword evidence="11" id="KW-1185">Reference proteome</keyword>
<dbReference type="KEGG" id="hch:HCH_00897"/>
<dbReference type="eggNOG" id="COG0420">
    <property type="taxonomic scope" value="Bacteria"/>
</dbReference>
<dbReference type="GO" id="GO:0006310">
    <property type="term" value="P:DNA recombination"/>
    <property type="evidence" value="ECO:0007669"/>
    <property type="project" value="UniProtKB-KW"/>
</dbReference>
<evidence type="ECO:0000256" key="4">
    <source>
        <dbReference type="ARBA" id="ARBA00022722"/>
    </source>
</evidence>
<protein>
    <recommendedName>
        <fullName evidence="3 7">Nuclease SbcCD subunit D</fullName>
    </recommendedName>
</protein>
<dbReference type="GO" id="GO:0006260">
    <property type="term" value="P:DNA replication"/>
    <property type="evidence" value="ECO:0007669"/>
    <property type="project" value="UniProtKB-KW"/>
</dbReference>
<keyword evidence="6 7" id="KW-0269">Exonuclease</keyword>